<evidence type="ECO:0000313" key="4">
    <source>
        <dbReference type="Proteomes" id="UP000077748"/>
    </source>
</evidence>
<organism evidence="3 4">
    <name type="scientific">Pseudomonas citronellolis</name>
    <dbReference type="NCBI Taxonomy" id="53408"/>
    <lineage>
        <taxon>Bacteria</taxon>
        <taxon>Pseudomonadati</taxon>
        <taxon>Pseudomonadota</taxon>
        <taxon>Gammaproteobacteria</taxon>
        <taxon>Pseudomonadales</taxon>
        <taxon>Pseudomonadaceae</taxon>
        <taxon>Pseudomonas</taxon>
    </lineage>
</organism>
<accession>A0A1A9K8E2</accession>
<feature type="domain" description="Type 4 fimbrial biogenesis protein PilX N-terminal" evidence="2">
    <location>
        <begin position="11"/>
        <end position="61"/>
    </location>
</feature>
<sequence>MNNASSRQLQQGAVLVVALIMLLLLTIIGISSMRGTTMEERMAGNLRDQSLALQAAEAAMRQGEAAVKAQSVAYWQNYTSSTSWQNADAISGLATPKYRLTTIPGVTIVKAGSSLEAGVPVNVAVVRVEAQGFGAVTNANNSSASTYQLKSMYIKR</sequence>
<evidence type="ECO:0000256" key="1">
    <source>
        <dbReference type="SAM" id="Phobius"/>
    </source>
</evidence>
<dbReference type="Pfam" id="PF14341">
    <property type="entry name" value="PilX_N"/>
    <property type="match status" value="1"/>
</dbReference>
<dbReference type="EMBL" id="CP015878">
    <property type="protein sequence ID" value="ANI13370.1"/>
    <property type="molecule type" value="Genomic_DNA"/>
</dbReference>
<protein>
    <recommendedName>
        <fullName evidence="2">Type 4 fimbrial biogenesis protein PilX N-terminal domain-containing protein</fullName>
    </recommendedName>
</protein>
<feature type="transmembrane region" description="Helical" evidence="1">
    <location>
        <begin position="12"/>
        <end position="32"/>
    </location>
</feature>
<dbReference type="AlphaFoldDB" id="A0A1A9K8E2"/>
<gene>
    <name evidence="3" type="ORF">A9C11_04940</name>
</gene>
<keyword evidence="1" id="KW-0472">Membrane</keyword>
<proteinExistence type="predicted"/>
<evidence type="ECO:0000313" key="3">
    <source>
        <dbReference type="EMBL" id="ANI13370.1"/>
    </source>
</evidence>
<keyword evidence="1" id="KW-0812">Transmembrane</keyword>
<name>A0A1A9K8E2_9PSED</name>
<dbReference type="InterPro" id="IPR025746">
    <property type="entry name" value="PilX_N_dom"/>
</dbReference>
<evidence type="ECO:0000259" key="2">
    <source>
        <dbReference type="Pfam" id="PF14341"/>
    </source>
</evidence>
<dbReference type="Proteomes" id="UP000077748">
    <property type="component" value="Chromosome"/>
</dbReference>
<reference evidence="3 4" key="1">
    <citation type="submission" date="2016-05" db="EMBL/GenBank/DDBJ databases">
        <title>Genome Sequence of Pseudomonas citronellolis Strain SJTE-3, an Estrogens and Persistent Organic Pollutants degradation strain.</title>
        <authorList>
            <person name="Liang R."/>
        </authorList>
    </citation>
    <scope>NUCLEOTIDE SEQUENCE [LARGE SCALE GENOMIC DNA]</scope>
    <source>
        <strain evidence="3 4">SJTE-3</strain>
    </source>
</reference>
<keyword evidence="1" id="KW-1133">Transmembrane helix</keyword>
<dbReference type="RefSeq" id="WP_064581946.1">
    <property type="nucleotide sequence ID" value="NZ_CP015878.1"/>
</dbReference>